<keyword evidence="10" id="KW-1185">Reference proteome</keyword>
<proteinExistence type="inferred from homology"/>
<keyword evidence="5 9" id="KW-1133">Transmembrane helix</keyword>
<feature type="transmembrane region" description="Helical" evidence="9">
    <location>
        <begin position="44"/>
        <end position="64"/>
    </location>
</feature>
<evidence type="ECO:0000313" key="12">
    <source>
        <dbReference type="RefSeq" id="XP_022302062.1"/>
    </source>
</evidence>
<evidence type="ECO:0000256" key="5">
    <source>
        <dbReference type="ARBA" id="ARBA00022989"/>
    </source>
</evidence>
<keyword evidence="6 9" id="KW-0472">Membrane</keyword>
<feature type="transmembrane region" description="Helical" evidence="9">
    <location>
        <begin position="102"/>
        <end position="121"/>
    </location>
</feature>
<protein>
    <recommendedName>
        <fullName evidence="3">Transmembrane protein 168</fullName>
    </recommendedName>
</protein>
<feature type="transmembrane region" description="Helical" evidence="9">
    <location>
        <begin position="179"/>
        <end position="197"/>
    </location>
</feature>
<dbReference type="GO" id="GO:0031965">
    <property type="term" value="C:nuclear membrane"/>
    <property type="evidence" value="ECO:0007669"/>
    <property type="project" value="UniProtKB-SubCell"/>
</dbReference>
<dbReference type="PANTHER" id="PTHR14437:SF2">
    <property type="entry name" value="TRANSMEMBRANE PROTEIN 168"/>
    <property type="match status" value="1"/>
</dbReference>
<keyword evidence="4 9" id="KW-0812">Transmembrane</keyword>
<dbReference type="OrthoDB" id="5967342at2759"/>
<evidence type="ECO:0000313" key="10">
    <source>
        <dbReference type="Proteomes" id="UP000694844"/>
    </source>
</evidence>
<dbReference type="RefSeq" id="XP_022302061.1">
    <property type="nucleotide sequence ID" value="XM_022446353.1"/>
</dbReference>
<evidence type="ECO:0000256" key="9">
    <source>
        <dbReference type="SAM" id="Phobius"/>
    </source>
</evidence>
<dbReference type="KEGG" id="cvn:111110030"/>
<sequence>MVTVTGLTPKARHLEVLRFLSTTILLVALGVGLYTQWQVTENSAILVISLVGLLVFGLSGALRFYFHLPYVGQVLFHVWLGCILGIIIFSEEREIQYMMPQELMNILFVTSLCVHCFWTVLQRALRLYKHEPALCSQAEILEGLGFIISTLVTGNDAIAITLLILAVACNLVAIRLKSYLGLLNFIGLLCLAVFVFYKDLTISVNIFGLACFIGRHAFEPIIDLYFSGLASLERWESFFRLSKFWRHMTIFFIFILNLVTGAIIGRLSANHKEWFIVVPLFVVFAILWLCFHFLSFITCWKLMHKITECNLTFASLPDENKNMNQIMASRGVRHFSLISQRLVCLTLGTTLGLLGLGWTTRTAVSLGLVSILLPVECMTLSLFWELGASLGGTVTGYAIIAPNTGQSRRNTGATLLSGASVQDIGTRATASLNRMNQFFSFHMIDSYGCDYSTSGISPDNLQTKVKAFFDRRTGDGPKFDTYILYFSGDTYDTGDWALTDGQSLSFQTLLDWWSGKNTDSGSRLILILDTDHSHLWVPSVRRVYDDYVGIQTCKYAKLSDPESGEGGRVGAFTKDFVSYNQGEQLELPWNDKARSVRALYQVSRSWTDFTFHLPTPEEIVDHWDTSFPRLLRPLVKAVNFGGVGNPCFCVACVMRCLKRKKMKWLPPKELNTGHSFKLVRS</sequence>
<evidence type="ECO:0000256" key="3">
    <source>
        <dbReference type="ARBA" id="ARBA00014572"/>
    </source>
</evidence>
<evidence type="ECO:0000256" key="6">
    <source>
        <dbReference type="ARBA" id="ARBA00023136"/>
    </source>
</evidence>
<gene>
    <name evidence="11 12" type="primary">LOC111110030</name>
</gene>
<feature type="transmembrane region" description="Helical" evidence="9">
    <location>
        <begin position="146"/>
        <end position="172"/>
    </location>
</feature>
<dbReference type="PANTHER" id="PTHR14437">
    <property type="entry name" value="TRANSMEMBRANE PROTEIN 168"/>
    <property type="match status" value="1"/>
</dbReference>
<keyword evidence="7" id="KW-0325">Glycoprotein</keyword>
<feature type="transmembrane region" description="Helical" evidence="9">
    <location>
        <begin position="274"/>
        <end position="297"/>
    </location>
</feature>
<accession>A0A8B8BGD8</accession>
<feature type="transmembrane region" description="Helical" evidence="9">
    <location>
        <begin position="247"/>
        <end position="268"/>
    </location>
</feature>
<evidence type="ECO:0000256" key="8">
    <source>
        <dbReference type="ARBA" id="ARBA00023242"/>
    </source>
</evidence>
<comment type="similarity">
    <text evidence="2">Belongs to the TMEM168 family.</text>
</comment>
<evidence type="ECO:0000256" key="2">
    <source>
        <dbReference type="ARBA" id="ARBA00007329"/>
    </source>
</evidence>
<evidence type="ECO:0000256" key="7">
    <source>
        <dbReference type="ARBA" id="ARBA00023180"/>
    </source>
</evidence>
<dbReference type="InterPro" id="IPR029713">
    <property type="entry name" value="TMEM168"/>
</dbReference>
<keyword evidence="8" id="KW-0539">Nucleus</keyword>
<name>A0A8B8BGD8_CRAVI</name>
<feature type="transmembrane region" description="Helical" evidence="9">
    <location>
        <begin position="70"/>
        <end position="90"/>
    </location>
</feature>
<dbReference type="Proteomes" id="UP000694844">
    <property type="component" value="Chromosome 8"/>
</dbReference>
<evidence type="ECO:0000256" key="4">
    <source>
        <dbReference type="ARBA" id="ARBA00022692"/>
    </source>
</evidence>
<organism evidence="10 11">
    <name type="scientific">Crassostrea virginica</name>
    <name type="common">Eastern oyster</name>
    <dbReference type="NCBI Taxonomy" id="6565"/>
    <lineage>
        <taxon>Eukaryota</taxon>
        <taxon>Metazoa</taxon>
        <taxon>Spiralia</taxon>
        <taxon>Lophotrochozoa</taxon>
        <taxon>Mollusca</taxon>
        <taxon>Bivalvia</taxon>
        <taxon>Autobranchia</taxon>
        <taxon>Pteriomorphia</taxon>
        <taxon>Ostreida</taxon>
        <taxon>Ostreoidea</taxon>
        <taxon>Ostreidae</taxon>
        <taxon>Crassostrea</taxon>
    </lineage>
</organism>
<evidence type="ECO:0000256" key="1">
    <source>
        <dbReference type="ARBA" id="ARBA00004232"/>
    </source>
</evidence>
<feature type="transmembrane region" description="Helical" evidence="9">
    <location>
        <begin position="342"/>
        <end position="360"/>
    </location>
</feature>
<dbReference type="AlphaFoldDB" id="A0A8B8BGD8"/>
<feature type="transmembrane region" description="Helical" evidence="9">
    <location>
        <begin position="16"/>
        <end position="37"/>
    </location>
</feature>
<comment type="subcellular location">
    <subcellularLocation>
        <location evidence="1">Nucleus membrane</location>
        <topology evidence="1">Multi-pass membrane protein</topology>
    </subcellularLocation>
</comment>
<reference evidence="11 12" key="1">
    <citation type="submission" date="2025-04" db="UniProtKB">
        <authorList>
            <consortium name="RefSeq"/>
        </authorList>
    </citation>
    <scope>IDENTIFICATION</scope>
    <source>
        <tissue evidence="11 12">Whole sample</tissue>
    </source>
</reference>
<evidence type="ECO:0000313" key="11">
    <source>
        <dbReference type="RefSeq" id="XP_022302061.1"/>
    </source>
</evidence>
<dbReference type="RefSeq" id="XP_022302062.1">
    <property type="nucleotide sequence ID" value="XM_022446354.1"/>
</dbReference>
<dbReference type="GeneID" id="111110030"/>